<proteinExistence type="predicted"/>
<protein>
    <submittedName>
        <fullName evidence="1">Uncharacterized protein</fullName>
    </submittedName>
</protein>
<dbReference type="Proteomes" id="UP001163603">
    <property type="component" value="Chromosome 4"/>
</dbReference>
<evidence type="ECO:0000313" key="1">
    <source>
        <dbReference type="EMBL" id="KAJ0043199.1"/>
    </source>
</evidence>
<evidence type="ECO:0000313" key="2">
    <source>
        <dbReference type="Proteomes" id="UP001163603"/>
    </source>
</evidence>
<dbReference type="EMBL" id="CM047739">
    <property type="protein sequence ID" value="KAJ0043199.1"/>
    <property type="molecule type" value="Genomic_DNA"/>
</dbReference>
<gene>
    <name evidence="1" type="ORF">Pint_18152</name>
</gene>
<comment type="caution">
    <text evidence="1">The sequence shown here is derived from an EMBL/GenBank/DDBJ whole genome shotgun (WGS) entry which is preliminary data.</text>
</comment>
<sequence length="103" mass="11725">MLVLVEFAESDAVSLLPYFCCDSRAFSSDFCCYSVVFARSDAGACWRSSSRKMHFLVEKLQKKPAMGECYSQAINQNMRNQQTCIHSFKFLSTIFSHSLSLLQ</sequence>
<name>A0ACC0YXT4_9ROSI</name>
<keyword evidence="2" id="KW-1185">Reference proteome</keyword>
<accession>A0ACC0YXT4</accession>
<reference evidence="2" key="1">
    <citation type="journal article" date="2023" name="G3 (Bethesda)">
        <title>Genome assembly and association tests identify interacting loci associated with vigor, precocity, and sex in interspecific pistachio rootstocks.</title>
        <authorList>
            <person name="Palmer W."/>
            <person name="Jacygrad E."/>
            <person name="Sagayaradj S."/>
            <person name="Cavanaugh K."/>
            <person name="Han R."/>
            <person name="Bertier L."/>
            <person name="Beede B."/>
            <person name="Kafkas S."/>
            <person name="Golino D."/>
            <person name="Preece J."/>
            <person name="Michelmore R."/>
        </authorList>
    </citation>
    <scope>NUCLEOTIDE SEQUENCE [LARGE SCALE GENOMIC DNA]</scope>
</reference>
<organism evidence="1 2">
    <name type="scientific">Pistacia integerrima</name>
    <dbReference type="NCBI Taxonomy" id="434235"/>
    <lineage>
        <taxon>Eukaryota</taxon>
        <taxon>Viridiplantae</taxon>
        <taxon>Streptophyta</taxon>
        <taxon>Embryophyta</taxon>
        <taxon>Tracheophyta</taxon>
        <taxon>Spermatophyta</taxon>
        <taxon>Magnoliopsida</taxon>
        <taxon>eudicotyledons</taxon>
        <taxon>Gunneridae</taxon>
        <taxon>Pentapetalae</taxon>
        <taxon>rosids</taxon>
        <taxon>malvids</taxon>
        <taxon>Sapindales</taxon>
        <taxon>Anacardiaceae</taxon>
        <taxon>Pistacia</taxon>
    </lineage>
</organism>